<gene>
    <name evidence="2" type="ORF">GPX89_17905</name>
</gene>
<dbReference type="Pfam" id="PF00561">
    <property type="entry name" value="Abhydrolase_1"/>
    <property type="match status" value="1"/>
</dbReference>
<dbReference type="InterPro" id="IPR000073">
    <property type="entry name" value="AB_hydrolase_1"/>
</dbReference>
<protein>
    <submittedName>
        <fullName evidence="2">Alpha/beta fold hydrolase</fullName>
    </submittedName>
</protein>
<dbReference type="AlphaFoldDB" id="A0A7K1UXT2"/>
<evidence type="ECO:0000259" key="1">
    <source>
        <dbReference type="Pfam" id="PF00561"/>
    </source>
</evidence>
<dbReference type="Gene3D" id="3.40.50.1820">
    <property type="entry name" value="alpha/beta hydrolase"/>
    <property type="match status" value="1"/>
</dbReference>
<dbReference type="GO" id="GO:0016787">
    <property type="term" value="F:hydrolase activity"/>
    <property type="evidence" value="ECO:0007669"/>
    <property type="project" value="UniProtKB-KW"/>
</dbReference>
<dbReference type="PRINTS" id="PR00111">
    <property type="entry name" value="ABHYDROLASE"/>
</dbReference>
<sequence length="267" mass="27802">MPFAPVTLGNGPSDVEYLVTGSGPGVVLVHGTFADAEAQWTELMAELGSRYTVVAPNLAGSGATTHPAEMTVEDLAAQVLAAADHAGLATFHLAGHSLGAVTAAALAGLRPGRVNSLVLHAPWAAPTARGAGQFGLWLDLLRTDRDALARLLPLCALKPETMAAWTTEDFDQTVAAFAGLIDPRHAVQVELDRVADIRALLPRITAPTRVLASLQDHMVPVAEQRAVAAAIAGAELVEFDAGHALPLEDGPGFGKAVAEFLDRHTAR</sequence>
<accession>A0A7K1UXT2</accession>
<keyword evidence="2" id="KW-0378">Hydrolase</keyword>
<proteinExistence type="predicted"/>
<dbReference type="InterPro" id="IPR029058">
    <property type="entry name" value="AB_hydrolase_fold"/>
</dbReference>
<name>A0A7K1UXT2_9NOCA</name>
<dbReference type="SUPFAM" id="SSF53474">
    <property type="entry name" value="alpha/beta-Hydrolases"/>
    <property type="match status" value="1"/>
</dbReference>
<dbReference type="RefSeq" id="WP_157388693.1">
    <property type="nucleotide sequence ID" value="NZ_WRPP01000003.1"/>
</dbReference>
<organism evidence="2 3">
    <name type="scientific">Nocardia terrae</name>
    <dbReference type="NCBI Taxonomy" id="2675851"/>
    <lineage>
        <taxon>Bacteria</taxon>
        <taxon>Bacillati</taxon>
        <taxon>Actinomycetota</taxon>
        <taxon>Actinomycetes</taxon>
        <taxon>Mycobacteriales</taxon>
        <taxon>Nocardiaceae</taxon>
        <taxon>Nocardia</taxon>
    </lineage>
</organism>
<dbReference type="Proteomes" id="UP000466794">
    <property type="component" value="Unassembled WGS sequence"/>
</dbReference>
<comment type="caution">
    <text evidence="2">The sequence shown here is derived from an EMBL/GenBank/DDBJ whole genome shotgun (WGS) entry which is preliminary data.</text>
</comment>
<evidence type="ECO:0000313" key="3">
    <source>
        <dbReference type="Proteomes" id="UP000466794"/>
    </source>
</evidence>
<feature type="domain" description="AB hydrolase-1" evidence="1">
    <location>
        <begin position="26"/>
        <end position="248"/>
    </location>
</feature>
<dbReference type="PANTHER" id="PTHR43798">
    <property type="entry name" value="MONOACYLGLYCEROL LIPASE"/>
    <property type="match status" value="1"/>
</dbReference>
<keyword evidence="3" id="KW-1185">Reference proteome</keyword>
<dbReference type="EMBL" id="WRPP01000003">
    <property type="protein sequence ID" value="MVU79112.1"/>
    <property type="molecule type" value="Genomic_DNA"/>
</dbReference>
<dbReference type="InterPro" id="IPR050266">
    <property type="entry name" value="AB_hydrolase_sf"/>
</dbReference>
<evidence type="ECO:0000313" key="2">
    <source>
        <dbReference type="EMBL" id="MVU79112.1"/>
    </source>
</evidence>
<reference evidence="2 3" key="1">
    <citation type="submission" date="2019-12" db="EMBL/GenBank/DDBJ databases">
        <title>Nocardia sp. nov. ET3-3 isolated from soil.</title>
        <authorList>
            <person name="Kanchanasin P."/>
            <person name="Tanasupawat S."/>
            <person name="Yuki M."/>
            <person name="Kudo T."/>
        </authorList>
    </citation>
    <scope>NUCLEOTIDE SEQUENCE [LARGE SCALE GENOMIC DNA]</scope>
    <source>
        <strain evidence="2 3">ET3-3</strain>
    </source>
</reference>